<dbReference type="InterPro" id="IPR036282">
    <property type="entry name" value="Glutathione-S-Trfase_C_sf"/>
</dbReference>
<dbReference type="CDD" id="cd03046">
    <property type="entry name" value="GST_N_GTT1_like"/>
    <property type="match status" value="1"/>
</dbReference>
<dbReference type="Pfam" id="PF00043">
    <property type="entry name" value="GST_C"/>
    <property type="match status" value="1"/>
</dbReference>
<dbReference type="SFLD" id="SFLDG01150">
    <property type="entry name" value="Main.1:_Beta-like"/>
    <property type="match status" value="1"/>
</dbReference>
<dbReference type="PANTHER" id="PTHR44051">
    <property type="entry name" value="GLUTATHIONE S-TRANSFERASE-RELATED"/>
    <property type="match status" value="1"/>
</dbReference>
<proteinExistence type="predicted"/>
<keyword evidence="3" id="KW-1185">Reference proteome</keyword>
<dbReference type="SUPFAM" id="SSF47616">
    <property type="entry name" value="GST C-terminal domain-like"/>
    <property type="match status" value="1"/>
</dbReference>
<evidence type="ECO:0000259" key="1">
    <source>
        <dbReference type="PROSITE" id="PS50404"/>
    </source>
</evidence>
<dbReference type="InterPro" id="IPR004045">
    <property type="entry name" value="Glutathione_S-Trfase_N"/>
</dbReference>
<evidence type="ECO:0000313" key="2">
    <source>
        <dbReference type="EMBL" id="MBZ9568172.1"/>
    </source>
</evidence>
<dbReference type="RefSeq" id="WP_163649328.1">
    <property type="nucleotide sequence ID" value="NZ_JAGXFC010000001.1"/>
</dbReference>
<accession>A0ABS7WZY1</accession>
<dbReference type="InterPro" id="IPR036249">
    <property type="entry name" value="Thioredoxin-like_sf"/>
</dbReference>
<dbReference type="SFLD" id="SFLDS00019">
    <property type="entry name" value="Glutathione_Transferase_(cytos"/>
    <property type="match status" value="1"/>
</dbReference>
<dbReference type="PANTHER" id="PTHR44051:SF9">
    <property type="entry name" value="GLUTATHIONE S-TRANSFERASE 1"/>
    <property type="match status" value="1"/>
</dbReference>
<dbReference type="CDD" id="cd03189">
    <property type="entry name" value="GST_C_GTT1_like"/>
    <property type="match status" value="1"/>
</dbReference>
<dbReference type="Gene3D" id="3.40.30.10">
    <property type="entry name" value="Glutaredoxin"/>
    <property type="match status" value="1"/>
</dbReference>
<dbReference type="Gene3D" id="1.20.1050.10">
    <property type="match status" value="1"/>
</dbReference>
<dbReference type="Proteomes" id="UP001319883">
    <property type="component" value="Unassembled WGS sequence"/>
</dbReference>
<gene>
    <name evidence="2" type="ORF">KGQ91_10860</name>
</gene>
<feature type="domain" description="GST N-terminal" evidence="1">
    <location>
        <begin position="1"/>
        <end position="81"/>
    </location>
</feature>
<dbReference type="PROSITE" id="PS50404">
    <property type="entry name" value="GST_NTER"/>
    <property type="match status" value="1"/>
</dbReference>
<organism evidence="2 3">
    <name type="scientific">Modicisalibacter tunisiensis</name>
    <dbReference type="NCBI Taxonomy" id="390637"/>
    <lineage>
        <taxon>Bacteria</taxon>
        <taxon>Pseudomonadati</taxon>
        <taxon>Pseudomonadota</taxon>
        <taxon>Gammaproteobacteria</taxon>
        <taxon>Oceanospirillales</taxon>
        <taxon>Halomonadaceae</taxon>
        <taxon>Modicisalibacter</taxon>
    </lineage>
</organism>
<reference evidence="2 3" key="1">
    <citation type="submission" date="2021-05" db="EMBL/GenBank/DDBJ databases">
        <title>Petroleum and Energy Research Collection (APPE): ex situ preservation of microbial diversity associated with the oil industry and exploitation of its biotechnological potential.</title>
        <authorList>
            <person name="Paixao C.T.M."/>
            <person name="Gomes M.B."/>
            <person name="Oliveira V.M."/>
        </authorList>
    </citation>
    <scope>NUCLEOTIDE SEQUENCE [LARGE SCALE GENOMIC DNA]</scope>
    <source>
        <strain evidence="2 3">LIT2</strain>
    </source>
</reference>
<evidence type="ECO:0000313" key="3">
    <source>
        <dbReference type="Proteomes" id="UP001319883"/>
    </source>
</evidence>
<dbReference type="Pfam" id="PF13417">
    <property type="entry name" value="GST_N_3"/>
    <property type="match status" value="1"/>
</dbReference>
<comment type="caution">
    <text evidence="2">The sequence shown here is derived from an EMBL/GenBank/DDBJ whole genome shotgun (WGS) entry which is preliminary data.</text>
</comment>
<sequence>MLEVHHLENSRSQRVLWLLEELALDYTVVPYTRDPETLLAPASLKQVHPLGKSPVIVDGEVTLAESGAIIDYLIDAHDPDGRLMPPPGTPAHRAYRYWLHYAEGSAMPLLVMSLVFTRLGKPPVPALVRPFGRLLGRGVASRYLEPQIRTHLDYWEQTLTASDWLAGEAFSAADIQMSFPALARDARGGLGERPALRDWLGRLKARPAYRRAVERGGEFTL</sequence>
<protein>
    <submittedName>
        <fullName evidence="2">Glutathione S-transferase</fullName>
    </submittedName>
</protein>
<dbReference type="InterPro" id="IPR004046">
    <property type="entry name" value="GST_C"/>
</dbReference>
<dbReference type="SFLD" id="SFLDG00358">
    <property type="entry name" value="Main_(cytGST)"/>
    <property type="match status" value="1"/>
</dbReference>
<dbReference type="EMBL" id="JAGXFD010000001">
    <property type="protein sequence ID" value="MBZ9568172.1"/>
    <property type="molecule type" value="Genomic_DNA"/>
</dbReference>
<dbReference type="InterPro" id="IPR040079">
    <property type="entry name" value="Glutathione_S-Trfase"/>
</dbReference>
<dbReference type="SUPFAM" id="SSF52833">
    <property type="entry name" value="Thioredoxin-like"/>
    <property type="match status" value="1"/>
</dbReference>
<name>A0ABS7WZY1_9GAMM</name>